<feature type="compositionally biased region" description="Polar residues" evidence="1">
    <location>
        <begin position="38"/>
        <end position="48"/>
    </location>
</feature>
<proteinExistence type="predicted"/>
<gene>
    <name evidence="2" type="primary">jg25327</name>
    <name evidence="2" type="ORF">PAEG_LOCUS20329</name>
</gene>
<dbReference type="AlphaFoldDB" id="A0A8S4RZC3"/>
<name>A0A8S4RZC3_9NEOP</name>
<dbReference type="EMBL" id="CAKXAJ010025823">
    <property type="protein sequence ID" value="CAH2244378.1"/>
    <property type="molecule type" value="Genomic_DNA"/>
</dbReference>
<sequence>MSFFTSLGQYVAGMADSVAGLALSPRRAPPPRHRSADESQQQPQPSTATMRGITRLWHQLFDTRITDIKMFKFVVLCAFLAAASATPGAFLAPLSYSSNVVVPSPAVYSSHPSSYVYSPSVVSAGPLAYSSPYGYSHFIKKRSALHSYIAPTTYVSSAPLYNSWTGASYAAPLATTYAGPLATSYAGPLATTYSSPLYTTAHLIKKRSAQYIVPSTYVAPAAHYAAAPYVASTYAAAGPYVSTPYVSTAPFGYSHFIKKRSAPLALAYTAPTAYSHQSRFDYQATSPAISTYSAYASPLVYPSPVGVTHLI</sequence>
<evidence type="ECO:0000256" key="1">
    <source>
        <dbReference type="SAM" id="MobiDB-lite"/>
    </source>
</evidence>
<organism evidence="2 3">
    <name type="scientific">Pararge aegeria aegeria</name>
    <dbReference type="NCBI Taxonomy" id="348720"/>
    <lineage>
        <taxon>Eukaryota</taxon>
        <taxon>Metazoa</taxon>
        <taxon>Ecdysozoa</taxon>
        <taxon>Arthropoda</taxon>
        <taxon>Hexapoda</taxon>
        <taxon>Insecta</taxon>
        <taxon>Pterygota</taxon>
        <taxon>Neoptera</taxon>
        <taxon>Endopterygota</taxon>
        <taxon>Lepidoptera</taxon>
        <taxon>Glossata</taxon>
        <taxon>Ditrysia</taxon>
        <taxon>Papilionoidea</taxon>
        <taxon>Nymphalidae</taxon>
        <taxon>Satyrinae</taxon>
        <taxon>Satyrini</taxon>
        <taxon>Parargina</taxon>
        <taxon>Pararge</taxon>
    </lineage>
</organism>
<reference evidence="2" key="1">
    <citation type="submission" date="2022-03" db="EMBL/GenBank/DDBJ databases">
        <authorList>
            <person name="Lindestad O."/>
        </authorList>
    </citation>
    <scope>NUCLEOTIDE SEQUENCE</scope>
</reference>
<accession>A0A8S4RZC3</accession>
<evidence type="ECO:0000313" key="2">
    <source>
        <dbReference type="EMBL" id="CAH2244378.1"/>
    </source>
</evidence>
<dbReference type="Proteomes" id="UP000838756">
    <property type="component" value="Unassembled WGS sequence"/>
</dbReference>
<evidence type="ECO:0000313" key="3">
    <source>
        <dbReference type="Proteomes" id="UP000838756"/>
    </source>
</evidence>
<keyword evidence="3" id="KW-1185">Reference proteome</keyword>
<protein>
    <submittedName>
        <fullName evidence="2">Jg25327 protein</fullName>
    </submittedName>
</protein>
<feature type="region of interest" description="Disordered" evidence="1">
    <location>
        <begin position="23"/>
        <end position="48"/>
    </location>
</feature>
<comment type="caution">
    <text evidence="2">The sequence shown here is derived from an EMBL/GenBank/DDBJ whole genome shotgun (WGS) entry which is preliminary data.</text>
</comment>
<dbReference type="OrthoDB" id="6931985at2759"/>